<dbReference type="GO" id="GO:0007188">
    <property type="term" value="P:adenylate cyclase-modulating G protein-coupled receptor signaling pathway"/>
    <property type="evidence" value="ECO:0007669"/>
    <property type="project" value="TreeGrafter"/>
</dbReference>
<evidence type="ECO:0000313" key="7">
    <source>
        <dbReference type="Ensembl" id="ENSACIP00000001037.1"/>
    </source>
</evidence>
<dbReference type="Proteomes" id="UP000261340">
    <property type="component" value="Unplaced"/>
</dbReference>
<feature type="transmembrane region" description="Helical" evidence="5">
    <location>
        <begin position="43"/>
        <end position="64"/>
    </location>
</feature>
<dbReference type="STRING" id="61819.ENSACIP00000001037"/>
<accession>A0A3Q0QRT2</accession>
<dbReference type="GO" id="GO:0043066">
    <property type="term" value="P:negative regulation of apoptotic process"/>
    <property type="evidence" value="ECO:0007669"/>
    <property type="project" value="TreeGrafter"/>
</dbReference>
<dbReference type="GO" id="GO:0035774">
    <property type="term" value="P:positive regulation of insulin secretion involved in cellular response to glucose stimulus"/>
    <property type="evidence" value="ECO:0007669"/>
    <property type="project" value="TreeGrafter"/>
</dbReference>
<evidence type="ECO:0000256" key="2">
    <source>
        <dbReference type="ARBA" id="ARBA00008369"/>
    </source>
</evidence>
<sequence>TQVDLQGVIRAFLMNLPMLYLLLLFICSNSQQVVVDKSGRLRYFEVCCVFVCICIFAALLKYVWHTFVKRETFSILFNTSVSRWLSYEMDKGQHMVQNLKRHSDGTFTNDFTHYLDRIKAKDFVEWLANPRQEG</sequence>
<evidence type="ECO:0000259" key="6">
    <source>
        <dbReference type="PROSITE" id="PS00260"/>
    </source>
</evidence>
<evidence type="ECO:0000256" key="3">
    <source>
        <dbReference type="ARBA" id="ARBA00022525"/>
    </source>
</evidence>
<dbReference type="PANTHER" id="PTHR11418:SF0">
    <property type="entry name" value="PRO-GLUCAGON"/>
    <property type="match status" value="1"/>
</dbReference>
<reference evidence="7" key="2">
    <citation type="submission" date="2025-09" db="UniProtKB">
        <authorList>
            <consortium name="Ensembl"/>
        </authorList>
    </citation>
    <scope>IDENTIFICATION</scope>
</reference>
<proteinExistence type="inferred from homology"/>
<organism evidence="7 8">
    <name type="scientific">Amphilophus citrinellus</name>
    <name type="common">Midas cichlid</name>
    <name type="synonym">Cichlasoma citrinellum</name>
    <dbReference type="NCBI Taxonomy" id="61819"/>
    <lineage>
        <taxon>Eukaryota</taxon>
        <taxon>Metazoa</taxon>
        <taxon>Chordata</taxon>
        <taxon>Craniata</taxon>
        <taxon>Vertebrata</taxon>
        <taxon>Euteleostomi</taxon>
        <taxon>Actinopterygii</taxon>
        <taxon>Neopterygii</taxon>
        <taxon>Teleostei</taxon>
        <taxon>Neoteleostei</taxon>
        <taxon>Acanthomorphata</taxon>
        <taxon>Ovalentaria</taxon>
        <taxon>Cichlomorphae</taxon>
        <taxon>Cichliformes</taxon>
        <taxon>Cichlidae</taxon>
        <taxon>New World cichlids</taxon>
        <taxon>Cichlasomatinae</taxon>
        <taxon>Heroini</taxon>
        <taxon>Amphilophus</taxon>
    </lineage>
</organism>
<protein>
    <recommendedName>
        <fullName evidence="6">Glucagon / GIP / secretin / VIP family domain-containing protein</fullName>
    </recommendedName>
</protein>
<dbReference type="PANTHER" id="PTHR11418">
    <property type="entry name" value="GLUCAGON"/>
    <property type="match status" value="1"/>
</dbReference>
<dbReference type="Ensembl" id="ENSACIT00000001085.1">
    <property type="protein sequence ID" value="ENSACIP00000001037.1"/>
    <property type="gene ID" value="ENSACIG00000000889.1"/>
</dbReference>
<dbReference type="Pfam" id="PF00123">
    <property type="entry name" value="Hormone_2"/>
    <property type="match status" value="1"/>
</dbReference>
<feature type="transmembrane region" description="Helical" evidence="5">
    <location>
        <begin position="12"/>
        <end position="31"/>
    </location>
</feature>
<dbReference type="InterPro" id="IPR000532">
    <property type="entry name" value="Glucagon_GIP_secretin_VIP"/>
</dbReference>
<dbReference type="GO" id="GO:0005179">
    <property type="term" value="F:hormone activity"/>
    <property type="evidence" value="ECO:0007669"/>
    <property type="project" value="UniProtKB-KW"/>
</dbReference>
<keyword evidence="4" id="KW-0372">Hormone</keyword>
<evidence type="ECO:0000313" key="8">
    <source>
        <dbReference type="Proteomes" id="UP000261340"/>
    </source>
</evidence>
<evidence type="ECO:0000256" key="1">
    <source>
        <dbReference type="ARBA" id="ARBA00004613"/>
    </source>
</evidence>
<dbReference type="Gene3D" id="6.10.250.590">
    <property type="match status" value="1"/>
</dbReference>
<comment type="similarity">
    <text evidence="2">Belongs to the glucagon family.</text>
</comment>
<evidence type="ECO:0000256" key="5">
    <source>
        <dbReference type="SAM" id="Phobius"/>
    </source>
</evidence>
<keyword evidence="5" id="KW-0812">Transmembrane</keyword>
<keyword evidence="8" id="KW-1185">Reference proteome</keyword>
<dbReference type="GO" id="GO:0005615">
    <property type="term" value="C:extracellular space"/>
    <property type="evidence" value="ECO:0007669"/>
    <property type="project" value="TreeGrafter"/>
</dbReference>
<dbReference type="PROSITE" id="PS00260">
    <property type="entry name" value="GLUCAGON"/>
    <property type="match status" value="1"/>
</dbReference>
<keyword evidence="5" id="KW-1133">Transmembrane helix</keyword>
<dbReference type="GO" id="GO:0031769">
    <property type="term" value="F:glucagon receptor binding"/>
    <property type="evidence" value="ECO:0007669"/>
    <property type="project" value="TreeGrafter"/>
</dbReference>
<dbReference type="GeneTree" id="ENSGT00940000170524"/>
<dbReference type="GO" id="GO:0010737">
    <property type="term" value="P:protein kinase A signaling"/>
    <property type="evidence" value="ECO:0007669"/>
    <property type="project" value="TreeGrafter"/>
</dbReference>
<name>A0A3Q0QRT2_AMPCI</name>
<keyword evidence="3" id="KW-0964">Secreted</keyword>
<feature type="domain" description="Glucagon / GIP / secretin / VIP family" evidence="6">
    <location>
        <begin position="102"/>
        <end position="124"/>
    </location>
</feature>
<evidence type="ECO:0000256" key="4">
    <source>
        <dbReference type="ARBA" id="ARBA00022702"/>
    </source>
</evidence>
<comment type="subcellular location">
    <subcellularLocation>
        <location evidence="1">Secreted</location>
    </subcellularLocation>
</comment>
<dbReference type="InterPro" id="IPR015550">
    <property type="entry name" value="Glucagon"/>
</dbReference>
<dbReference type="SMART" id="SM00070">
    <property type="entry name" value="GLUCA"/>
    <property type="match status" value="1"/>
</dbReference>
<dbReference type="AlphaFoldDB" id="A0A3Q0QRT2"/>
<reference evidence="7" key="1">
    <citation type="submission" date="2025-08" db="UniProtKB">
        <authorList>
            <consortium name="Ensembl"/>
        </authorList>
    </citation>
    <scope>IDENTIFICATION</scope>
</reference>
<keyword evidence="5" id="KW-0472">Membrane</keyword>